<evidence type="ECO:0000313" key="2">
    <source>
        <dbReference type="EMBL" id="KAJ8875716.1"/>
    </source>
</evidence>
<evidence type="ECO:0000313" key="3">
    <source>
        <dbReference type="Proteomes" id="UP001159363"/>
    </source>
</evidence>
<feature type="region of interest" description="Disordered" evidence="1">
    <location>
        <begin position="59"/>
        <end position="103"/>
    </location>
</feature>
<protein>
    <submittedName>
        <fullName evidence="2">Uncharacterized protein</fullName>
    </submittedName>
</protein>
<organism evidence="2 3">
    <name type="scientific">Dryococelus australis</name>
    <dbReference type="NCBI Taxonomy" id="614101"/>
    <lineage>
        <taxon>Eukaryota</taxon>
        <taxon>Metazoa</taxon>
        <taxon>Ecdysozoa</taxon>
        <taxon>Arthropoda</taxon>
        <taxon>Hexapoda</taxon>
        <taxon>Insecta</taxon>
        <taxon>Pterygota</taxon>
        <taxon>Neoptera</taxon>
        <taxon>Polyneoptera</taxon>
        <taxon>Phasmatodea</taxon>
        <taxon>Verophasmatodea</taxon>
        <taxon>Anareolatae</taxon>
        <taxon>Phasmatidae</taxon>
        <taxon>Eurycanthinae</taxon>
        <taxon>Dryococelus</taxon>
    </lineage>
</organism>
<name>A0ABQ9GUL8_9NEOP</name>
<keyword evidence="3" id="KW-1185">Reference proteome</keyword>
<evidence type="ECO:0000256" key="1">
    <source>
        <dbReference type="SAM" id="MobiDB-lite"/>
    </source>
</evidence>
<feature type="compositionally biased region" description="Polar residues" evidence="1">
    <location>
        <begin position="59"/>
        <end position="86"/>
    </location>
</feature>
<feature type="compositionally biased region" description="Polar residues" evidence="1">
    <location>
        <begin position="212"/>
        <end position="239"/>
    </location>
</feature>
<feature type="region of interest" description="Disordered" evidence="1">
    <location>
        <begin position="1"/>
        <end position="42"/>
    </location>
</feature>
<proteinExistence type="predicted"/>
<feature type="region of interest" description="Disordered" evidence="1">
    <location>
        <begin position="189"/>
        <end position="239"/>
    </location>
</feature>
<dbReference type="Proteomes" id="UP001159363">
    <property type="component" value="Chromosome 8"/>
</dbReference>
<reference evidence="2 3" key="1">
    <citation type="submission" date="2023-02" db="EMBL/GenBank/DDBJ databases">
        <title>LHISI_Scaffold_Assembly.</title>
        <authorList>
            <person name="Stuart O.P."/>
            <person name="Cleave R."/>
            <person name="Magrath M.J.L."/>
            <person name="Mikheyev A.S."/>
        </authorList>
    </citation>
    <scope>NUCLEOTIDE SEQUENCE [LARGE SCALE GENOMIC DNA]</scope>
    <source>
        <strain evidence="2">Daus_M_001</strain>
        <tissue evidence="2">Leg muscle</tissue>
    </source>
</reference>
<sequence length="273" mass="29750">METNGPPSPPKHHRDLTTISPSKIPVREQGTLEQSQPTEHIEGFKLARTYGSAPLRIRSQPSAQVSHSQASSTTCLHGKTTNSRAGSESGVDSGPPGNTRTYSLNDVAGYSQSLNLDRMVATGIPLRNKFRSLAALNDAFMDVRSEGTLHARASTVASKKRKGSSPDIPQIAKIPARNQLDAWVTAKGRNQSGPQAHLPGSGPPLTGDRQRASSSHENWNSTNNQQLPERSTEANSRNYLPSDFQVIGAQDDEKPLWKLLSENEWARNEFLPN</sequence>
<gene>
    <name evidence="2" type="ORF">PR048_023615</name>
</gene>
<dbReference type="EMBL" id="JARBHB010000009">
    <property type="protein sequence ID" value="KAJ8875716.1"/>
    <property type="molecule type" value="Genomic_DNA"/>
</dbReference>
<accession>A0ABQ9GUL8</accession>
<comment type="caution">
    <text evidence="2">The sequence shown here is derived from an EMBL/GenBank/DDBJ whole genome shotgun (WGS) entry which is preliminary data.</text>
</comment>